<dbReference type="GO" id="GO:0004601">
    <property type="term" value="F:peroxidase activity"/>
    <property type="evidence" value="ECO:0007669"/>
    <property type="project" value="UniProtKB-KW"/>
</dbReference>
<dbReference type="SUPFAM" id="SSF52833">
    <property type="entry name" value="Thioredoxin-like"/>
    <property type="match status" value="1"/>
</dbReference>
<dbReference type="InterPro" id="IPR000889">
    <property type="entry name" value="Glutathione_peroxidase"/>
</dbReference>
<dbReference type="PRINTS" id="PR01011">
    <property type="entry name" value="GLUTPROXDASE"/>
</dbReference>
<organism evidence="5">
    <name type="scientific">marine metagenome</name>
    <dbReference type="NCBI Taxonomy" id="408172"/>
    <lineage>
        <taxon>unclassified sequences</taxon>
        <taxon>metagenomes</taxon>
        <taxon>ecological metagenomes</taxon>
    </lineage>
</organism>
<dbReference type="InterPro" id="IPR029759">
    <property type="entry name" value="GPX_AS"/>
</dbReference>
<dbReference type="EMBL" id="UINC01006951">
    <property type="protein sequence ID" value="SVA30592.1"/>
    <property type="molecule type" value="Genomic_DNA"/>
</dbReference>
<dbReference type="PANTHER" id="PTHR11592:SF78">
    <property type="entry name" value="GLUTATHIONE PEROXIDASE"/>
    <property type="match status" value="1"/>
</dbReference>
<keyword evidence="2" id="KW-0575">Peroxidase</keyword>
<dbReference type="GO" id="GO:0034599">
    <property type="term" value="P:cellular response to oxidative stress"/>
    <property type="evidence" value="ECO:0007669"/>
    <property type="project" value="TreeGrafter"/>
</dbReference>
<dbReference type="FunFam" id="3.40.30.10:FF:000010">
    <property type="entry name" value="Glutathione peroxidase"/>
    <property type="match status" value="1"/>
</dbReference>
<evidence type="ECO:0000259" key="4">
    <source>
        <dbReference type="PROSITE" id="PS51352"/>
    </source>
</evidence>
<feature type="non-terminal residue" evidence="5">
    <location>
        <position position="1"/>
    </location>
</feature>
<dbReference type="InterPro" id="IPR013766">
    <property type="entry name" value="Thioredoxin_domain"/>
</dbReference>
<dbReference type="PROSITE" id="PS51355">
    <property type="entry name" value="GLUTATHIONE_PEROXID_3"/>
    <property type="match status" value="1"/>
</dbReference>
<proteinExistence type="inferred from homology"/>
<accession>A0A381UQY9</accession>
<gene>
    <name evidence="5" type="ORF">METZ01_LOCUS83446</name>
</gene>
<reference evidence="5" key="1">
    <citation type="submission" date="2018-05" db="EMBL/GenBank/DDBJ databases">
        <authorList>
            <person name="Lanie J.A."/>
            <person name="Ng W.-L."/>
            <person name="Kazmierczak K.M."/>
            <person name="Andrzejewski T.M."/>
            <person name="Davidsen T.M."/>
            <person name="Wayne K.J."/>
            <person name="Tettelin H."/>
            <person name="Glass J.I."/>
            <person name="Rusch D."/>
            <person name="Podicherti R."/>
            <person name="Tsui H.-C.T."/>
            <person name="Winkler M.E."/>
        </authorList>
    </citation>
    <scope>NUCLEOTIDE SEQUENCE</scope>
</reference>
<comment type="similarity">
    <text evidence="1">Belongs to the glutathione peroxidase family.</text>
</comment>
<protein>
    <recommendedName>
        <fullName evidence="4">Thioredoxin domain-containing protein</fullName>
    </recommendedName>
</protein>
<evidence type="ECO:0000256" key="3">
    <source>
        <dbReference type="ARBA" id="ARBA00023002"/>
    </source>
</evidence>
<keyword evidence="3" id="KW-0560">Oxidoreductase</keyword>
<dbReference type="CDD" id="cd00340">
    <property type="entry name" value="GSH_Peroxidase"/>
    <property type="match status" value="1"/>
</dbReference>
<dbReference type="InterPro" id="IPR029760">
    <property type="entry name" value="GPX_CS"/>
</dbReference>
<dbReference type="PROSITE" id="PS51352">
    <property type="entry name" value="THIOREDOXIN_2"/>
    <property type="match status" value="1"/>
</dbReference>
<dbReference type="PIRSF" id="PIRSF000303">
    <property type="entry name" value="Glutathion_perox"/>
    <property type="match status" value="1"/>
</dbReference>
<dbReference type="InterPro" id="IPR036249">
    <property type="entry name" value="Thioredoxin-like_sf"/>
</dbReference>
<dbReference type="Gene3D" id="3.40.30.10">
    <property type="entry name" value="Glutaredoxin"/>
    <property type="match status" value="1"/>
</dbReference>
<name>A0A381UQY9_9ZZZZ</name>
<evidence type="ECO:0000313" key="5">
    <source>
        <dbReference type="EMBL" id="SVA30592.1"/>
    </source>
</evidence>
<sequence length="160" mass="18108">VSNIYEFDCKNAQGNTVSLSEYRNKVLLIVNTASKCGFTPQYEGLNNLHLKYSDKDFSVLGFPCNQFGKQEPGTNQEIQEFCSINFQIEFPVFGKIDVNGPTADPLYQYLTEKKPGLLGSKNIKWNFTKFLVDQNGNVIARFAPKTKPEDIEKKINALLK</sequence>
<dbReference type="AlphaFoldDB" id="A0A381UQY9"/>
<feature type="domain" description="Thioredoxin" evidence="4">
    <location>
        <begin position="1"/>
        <end position="160"/>
    </location>
</feature>
<dbReference type="PANTHER" id="PTHR11592">
    <property type="entry name" value="GLUTATHIONE PEROXIDASE"/>
    <property type="match status" value="1"/>
</dbReference>
<evidence type="ECO:0000256" key="1">
    <source>
        <dbReference type="ARBA" id="ARBA00006926"/>
    </source>
</evidence>
<dbReference type="PROSITE" id="PS00460">
    <property type="entry name" value="GLUTATHIONE_PEROXID_1"/>
    <property type="match status" value="1"/>
</dbReference>
<evidence type="ECO:0000256" key="2">
    <source>
        <dbReference type="ARBA" id="ARBA00022559"/>
    </source>
</evidence>
<dbReference type="PROSITE" id="PS00763">
    <property type="entry name" value="GLUTATHIONE_PEROXID_2"/>
    <property type="match status" value="1"/>
</dbReference>
<dbReference type="Pfam" id="PF00255">
    <property type="entry name" value="GSHPx"/>
    <property type="match status" value="1"/>
</dbReference>